<evidence type="ECO:0000313" key="2">
    <source>
        <dbReference type="EMBL" id="AQS53215.1"/>
    </source>
</evidence>
<dbReference type="EMBL" id="CP019728">
    <property type="protein sequence ID" value="AQS53215.1"/>
    <property type="molecule type" value="Genomic_DNA"/>
</dbReference>
<dbReference type="InterPro" id="IPR041657">
    <property type="entry name" value="HTH_17"/>
</dbReference>
<dbReference type="InterPro" id="IPR010093">
    <property type="entry name" value="SinI_DNA-bd"/>
</dbReference>
<dbReference type="OrthoDB" id="515428at2"/>
<name>A0A1S6INS8_9LACT</name>
<dbReference type="RefSeq" id="WP_062469282.1">
    <property type="nucleotide sequence ID" value="NZ_BBYN01000012.1"/>
</dbReference>
<keyword evidence="3" id="KW-1185">Reference proteome</keyword>
<evidence type="ECO:0000259" key="1">
    <source>
        <dbReference type="Pfam" id="PF12728"/>
    </source>
</evidence>
<proteinExistence type="predicted"/>
<dbReference type="InterPro" id="IPR009061">
    <property type="entry name" value="DNA-bd_dom_put_sf"/>
</dbReference>
<dbReference type="Proteomes" id="UP000188993">
    <property type="component" value="Chromosome"/>
</dbReference>
<dbReference type="SUPFAM" id="SSF46955">
    <property type="entry name" value="Putative DNA-binding domain"/>
    <property type="match status" value="1"/>
</dbReference>
<dbReference type="Pfam" id="PF12728">
    <property type="entry name" value="HTH_17"/>
    <property type="match status" value="1"/>
</dbReference>
<sequence length="253" mass="29134">MANKIYTVKDVSEILNVHPNTIKNMISDGRLRAWKTRGNTGHYRFNETDVNDYLEREGLPGLAFKREKPLPVAYGEENETLDEEAIYIATLQLFREVGSPLKVFGSYMETLTLEEYANQLKGRAHIWVLETIRQAELAFSNSVLAQVYPDFAYFIDQIKIGIASKNRLDGGLTLTSVLLIPNGIQTRILDGTLQQFHSYLGPGLIELNWKERHSYYLGMQAISLEKFKTAILDRNGYFFQSFLRKIEEEEKKR</sequence>
<dbReference type="KEGG" id="jda:BW727_100822"/>
<accession>A0A1S6INS8</accession>
<reference evidence="2 3" key="1">
    <citation type="journal article" date="2014" name="Int. J. Syst. Evol. Microbiol.">
        <title>Jeotgalibaca dankookensis gen. nov., sp. nov., a member of the family Carnobacteriaceae, isolated from seujeot (Korean traditional food).</title>
        <authorList>
            <person name="Lee D.G."/>
            <person name="Trujillo M.E."/>
            <person name="Kang H."/>
            <person name="Ahn T.Y."/>
        </authorList>
    </citation>
    <scope>NUCLEOTIDE SEQUENCE [LARGE SCALE GENOMIC DNA]</scope>
    <source>
        <strain evidence="2 3">EX-07</strain>
    </source>
</reference>
<dbReference type="NCBIfam" id="TIGR01764">
    <property type="entry name" value="excise"/>
    <property type="match status" value="1"/>
</dbReference>
<dbReference type="AlphaFoldDB" id="A0A1S6INS8"/>
<dbReference type="Gene3D" id="1.10.1660.10">
    <property type="match status" value="1"/>
</dbReference>
<dbReference type="GO" id="GO:0003677">
    <property type="term" value="F:DNA binding"/>
    <property type="evidence" value="ECO:0007669"/>
    <property type="project" value="InterPro"/>
</dbReference>
<feature type="domain" description="Helix-turn-helix" evidence="1">
    <location>
        <begin position="6"/>
        <end position="56"/>
    </location>
</feature>
<gene>
    <name evidence="2" type="ORF">BW727_100822</name>
</gene>
<protein>
    <recommendedName>
        <fullName evidence="1">Helix-turn-helix domain-containing protein</fullName>
    </recommendedName>
</protein>
<evidence type="ECO:0000313" key="3">
    <source>
        <dbReference type="Proteomes" id="UP000188993"/>
    </source>
</evidence>
<organism evidence="2 3">
    <name type="scientific">Jeotgalibaca dankookensis</name>
    <dbReference type="NCBI Taxonomy" id="708126"/>
    <lineage>
        <taxon>Bacteria</taxon>
        <taxon>Bacillati</taxon>
        <taxon>Bacillota</taxon>
        <taxon>Bacilli</taxon>
        <taxon>Lactobacillales</taxon>
        <taxon>Carnobacteriaceae</taxon>
        <taxon>Jeotgalibaca</taxon>
    </lineage>
</organism>